<dbReference type="Proteomes" id="UP001303115">
    <property type="component" value="Unassembled WGS sequence"/>
</dbReference>
<comment type="caution">
    <text evidence="6">The sequence shown here is derived from an EMBL/GenBank/DDBJ whole genome shotgun (WGS) entry which is preliminary data.</text>
</comment>
<dbReference type="GO" id="GO:0016846">
    <property type="term" value="F:carbon-sulfur lyase activity"/>
    <property type="evidence" value="ECO:0007669"/>
    <property type="project" value="InterPro"/>
</dbReference>
<feature type="domain" description="CENP-V/GFA" evidence="5">
    <location>
        <begin position="14"/>
        <end position="132"/>
    </location>
</feature>
<evidence type="ECO:0000256" key="2">
    <source>
        <dbReference type="ARBA" id="ARBA00022723"/>
    </source>
</evidence>
<dbReference type="Gene3D" id="3.90.1590.10">
    <property type="entry name" value="glutathione-dependent formaldehyde- activating enzyme (gfa)"/>
    <property type="match status" value="1"/>
</dbReference>
<evidence type="ECO:0000313" key="6">
    <source>
        <dbReference type="EMBL" id="KAK4044174.1"/>
    </source>
</evidence>
<dbReference type="Pfam" id="PF04828">
    <property type="entry name" value="GFA"/>
    <property type="match status" value="1"/>
</dbReference>
<keyword evidence="4" id="KW-0456">Lyase</keyword>
<accession>A0AAN6PRW8</accession>
<evidence type="ECO:0000313" key="7">
    <source>
        <dbReference type="Proteomes" id="UP001303115"/>
    </source>
</evidence>
<name>A0AAN6PRW8_9PEZI</name>
<protein>
    <submittedName>
        <fullName evidence="6">Mss4-like protein</fullName>
    </submittedName>
</protein>
<dbReference type="GO" id="GO:0046872">
    <property type="term" value="F:metal ion binding"/>
    <property type="evidence" value="ECO:0007669"/>
    <property type="project" value="UniProtKB-KW"/>
</dbReference>
<organism evidence="6 7">
    <name type="scientific">Parachaetomium inaequale</name>
    <dbReference type="NCBI Taxonomy" id="2588326"/>
    <lineage>
        <taxon>Eukaryota</taxon>
        <taxon>Fungi</taxon>
        <taxon>Dikarya</taxon>
        <taxon>Ascomycota</taxon>
        <taxon>Pezizomycotina</taxon>
        <taxon>Sordariomycetes</taxon>
        <taxon>Sordariomycetidae</taxon>
        <taxon>Sordariales</taxon>
        <taxon>Chaetomiaceae</taxon>
        <taxon>Parachaetomium</taxon>
    </lineage>
</organism>
<evidence type="ECO:0000256" key="4">
    <source>
        <dbReference type="ARBA" id="ARBA00023239"/>
    </source>
</evidence>
<evidence type="ECO:0000256" key="1">
    <source>
        <dbReference type="ARBA" id="ARBA00005495"/>
    </source>
</evidence>
<keyword evidence="3" id="KW-0862">Zinc</keyword>
<comment type="similarity">
    <text evidence="1">Belongs to the Gfa family.</text>
</comment>
<gene>
    <name evidence="6" type="ORF">C8A01DRAFT_12416</name>
</gene>
<dbReference type="PANTHER" id="PTHR33337:SF3">
    <property type="entry name" value="CENP-V_GFA DOMAIN-CONTAINING PROTEIN"/>
    <property type="match status" value="1"/>
</dbReference>
<dbReference type="AlphaFoldDB" id="A0AAN6PRW8"/>
<keyword evidence="2" id="KW-0479">Metal-binding</keyword>
<dbReference type="SUPFAM" id="SSF51316">
    <property type="entry name" value="Mss4-like"/>
    <property type="match status" value="1"/>
</dbReference>
<keyword evidence="7" id="KW-1185">Reference proteome</keyword>
<evidence type="ECO:0000259" key="5">
    <source>
        <dbReference type="PROSITE" id="PS51891"/>
    </source>
</evidence>
<dbReference type="EMBL" id="MU854321">
    <property type="protein sequence ID" value="KAK4044174.1"/>
    <property type="molecule type" value="Genomic_DNA"/>
</dbReference>
<dbReference type="PROSITE" id="PS51891">
    <property type="entry name" value="CENP_V_GFA"/>
    <property type="match status" value="1"/>
</dbReference>
<dbReference type="InterPro" id="IPR011057">
    <property type="entry name" value="Mss4-like_sf"/>
</dbReference>
<dbReference type="InterPro" id="IPR006913">
    <property type="entry name" value="CENP-V/GFA"/>
</dbReference>
<evidence type="ECO:0000256" key="3">
    <source>
        <dbReference type="ARBA" id="ARBA00022833"/>
    </source>
</evidence>
<reference evidence="7" key="1">
    <citation type="journal article" date="2023" name="Mol. Phylogenet. Evol.">
        <title>Genome-scale phylogeny and comparative genomics of the fungal order Sordariales.</title>
        <authorList>
            <person name="Hensen N."/>
            <person name="Bonometti L."/>
            <person name="Westerberg I."/>
            <person name="Brannstrom I.O."/>
            <person name="Guillou S."/>
            <person name="Cros-Aarteil S."/>
            <person name="Calhoun S."/>
            <person name="Haridas S."/>
            <person name="Kuo A."/>
            <person name="Mondo S."/>
            <person name="Pangilinan J."/>
            <person name="Riley R."/>
            <person name="LaButti K."/>
            <person name="Andreopoulos B."/>
            <person name="Lipzen A."/>
            <person name="Chen C."/>
            <person name="Yan M."/>
            <person name="Daum C."/>
            <person name="Ng V."/>
            <person name="Clum A."/>
            <person name="Steindorff A."/>
            <person name="Ohm R.A."/>
            <person name="Martin F."/>
            <person name="Silar P."/>
            <person name="Natvig D.O."/>
            <person name="Lalanne C."/>
            <person name="Gautier V."/>
            <person name="Ament-Velasquez S.L."/>
            <person name="Kruys A."/>
            <person name="Hutchinson M.I."/>
            <person name="Powell A.J."/>
            <person name="Barry K."/>
            <person name="Miller A.N."/>
            <person name="Grigoriev I.V."/>
            <person name="Debuchy R."/>
            <person name="Gladieux P."/>
            <person name="Hiltunen Thoren M."/>
            <person name="Johannesson H."/>
        </authorList>
    </citation>
    <scope>NUCLEOTIDE SEQUENCE [LARGE SCALE GENOMIC DNA]</scope>
    <source>
        <strain evidence="7">CBS 284.82</strain>
    </source>
</reference>
<proteinExistence type="inferred from homology"/>
<dbReference type="PANTHER" id="PTHR33337">
    <property type="entry name" value="GFA DOMAIN-CONTAINING PROTEIN"/>
    <property type="match status" value="1"/>
</dbReference>
<sequence>MADSLPSPQPTEPPAGLPVSCQCGNITLTTPTPSPMGMSYCHCTTCRKQSGSAFGASVYFPTDLVFPLPRDLEAKLAVFEHPTDSGGTMRCFFCPKCGVRIFNAAVLADGRTMREMVAFKAGAIEEGWLDWKGLGKEHVFTRSAVIELAEGWVCYETMPGEGPAVVVKGEKGERG</sequence>